<dbReference type="OrthoDB" id="1752219at2759"/>
<dbReference type="Proteomes" id="UP001153555">
    <property type="component" value="Unassembled WGS sequence"/>
</dbReference>
<dbReference type="GO" id="GO:0016740">
    <property type="term" value="F:transferase activity"/>
    <property type="evidence" value="ECO:0007669"/>
    <property type="project" value="UniProtKB-KW"/>
</dbReference>
<reference evidence="1" key="1">
    <citation type="submission" date="2019-12" db="EMBL/GenBank/DDBJ databases">
        <authorList>
            <person name="Scholes J."/>
        </authorList>
    </citation>
    <scope>NUCLEOTIDE SEQUENCE</scope>
</reference>
<gene>
    <name evidence="1" type="ORF">SHERM_15575</name>
</gene>
<evidence type="ECO:0000313" key="2">
    <source>
        <dbReference type="Proteomes" id="UP001153555"/>
    </source>
</evidence>
<organism evidence="1 2">
    <name type="scientific">Striga hermonthica</name>
    <name type="common">Purple witchweed</name>
    <name type="synonym">Buchnera hermonthica</name>
    <dbReference type="NCBI Taxonomy" id="68872"/>
    <lineage>
        <taxon>Eukaryota</taxon>
        <taxon>Viridiplantae</taxon>
        <taxon>Streptophyta</taxon>
        <taxon>Embryophyta</taxon>
        <taxon>Tracheophyta</taxon>
        <taxon>Spermatophyta</taxon>
        <taxon>Magnoliopsida</taxon>
        <taxon>eudicotyledons</taxon>
        <taxon>Gunneridae</taxon>
        <taxon>Pentapetalae</taxon>
        <taxon>asterids</taxon>
        <taxon>lamiids</taxon>
        <taxon>Lamiales</taxon>
        <taxon>Orobanchaceae</taxon>
        <taxon>Buchnereae</taxon>
        <taxon>Striga</taxon>
    </lineage>
</organism>
<dbReference type="AlphaFoldDB" id="A0A9N7R560"/>
<sequence length="204" mass="23033">MRRHLTSATLCEICNQAEESALHVCRDCPKAAEIWRRLVPGPAQNEFFSLNLEQWLASNLLLPSLVGRDNWACSFGVIVWKLWRWRNESLFMGKYRDVDRGLHEISIYIEGLERVTEGARKLGRRTGQEHLIGVVAFATSLDDVPGVHLGLVSGIKDLLSRQSKVKVKHVFREANYAVDFLASFAAEGPLGYRSFDAPPEGIRQ</sequence>
<name>A0A9N7R560_STRHE</name>
<evidence type="ECO:0000313" key="1">
    <source>
        <dbReference type="EMBL" id="CAA0815561.1"/>
    </source>
</evidence>
<keyword evidence="1" id="KW-0808">Transferase</keyword>
<comment type="caution">
    <text evidence="1">The sequence shown here is derived from an EMBL/GenBank/DDBJ whole genome shotgun (WGS) entry which is preliminary data.</text>
</comment>
<protein>
    <submittedName>
        <fullName evidence="1">Polynucleotidyl transferase- ribonuclease H-like superfamily protein</fullName>
    </submittedName>
</protein>
<proteinExistence type="predicted"/>
<accession>A0A9N7R560</accession>
<dbReference type="EMBL" id="CACSLK010012531">
    <property type="protein sequence ID" value="CAA0815561.1"/>
    <property type="molecule type" value="Genomic_DNA"/>
</dbReference>
<keyword evidence="2" id="KW-1185">Reference proteome</keyword>